<gene>
    <name evidence="3" type="ORF">GP486_005485</name>
</gene>
<feature type="region of interest" description="Disordered" evidence="2">
    <location>
        <begin position="126"/>
        <end position="211"/>
    </location>
</feature>
<feature type="compositionally biased region" description="Polar residues" evidence="2">
    <location>
        <begin position="135"/>
        <end position="151"/>
    </location>
</feature>
<dbReference type="Proteomes" id="UP000750711">
    <property type="component" value="Unassembled WGS sequence"/>
</dbReference>
<accession>A0A9P8L937</accession>
<sequence>MGFRDRLPGYREKHAGETLAQKIRELSLRQTQPDSQRPSRDYSKTARGSSGNAEVTRDVTHEQQQDKIERPKHRGSSNVLSRKKVSTQADRNKKLPEPRKRDDIEPNDDGQSLRNTREKLAHTVANLGEDLGSFETPSDQSRLSYDPNSDSWAAKANEEIERSVRLQGKESQRTRTRHDEEDNGSRATNVSETIELSRPLQGEKLQTTGTKDDDKIMGRISQRLLRLKLEHSSIVSTHFDREIPSSCRLEDIEMVIDGLTKALSRSRDEDAQKEVEIEGRLSKLEREKDKEKDECLKAVRLVLRDEHKSAQEEQRSAWSTKEKDYELQLHQREEAARQLEQQHKYQMSTILEQHQSKRKTMEDEYNDRIQQLENEKEGWEDTYRDKVTELEQLHQIQQKHKEAEVERIRAGCNDNVIQLEGFIQRLKNEHEDELNELRLQHQEDMTSLRGEAAQMMDDHKAQRTQMKEEYDKQVKEKDKEIAQIEDDHEAQKMRVREEYDEQMRERNRKIAQIEDVHVAQKKQMKNVHEAQQLKLNEDHNAYVVLLKKQWEEERRKWEEERRKLLNFIESLKEEVVKGDRFKAMSDRELARRFQNLTSDVDAFARFRWDDRRVRTWPFPDKAFLNSENQRRDKQYLFQNTIWVILYEKIFCTPFRVLGKEGELLEQQWIVGFGQDRKSTGSLAHGPMPTKDSEKWRYEKIKECLDATSQLLKEGDANYNVKRDYDQSVRDTIDDMLQELERIASVGDVDKQNLRNLVRRAAKFWLEVGQQRYRLFLIMSDSGREPSRSGQTAVDRDGTQKLVVVPELRRIGSGQGTGLENDELVADCKGVFSVFKFH</sequence>
<feature type="coiled-coil region" evidence="1">
    <location>
        <begin position="547"/>
        <end position="574"/>
    </location>
</feature>
<reference evidence="3" key="1">
    <citation type="submission" date="2021-03" db="EMBL/GenBank/DDBJ databases">
        <title>Comparative genomics and phylogenomic investigation of the class Geoglossomycetes provide insights into ecological specialization and systematics.</title>
        <authorList>
            <person name="Melie T."/>
            <person name="Pirro S."/>
            <person name="Miller A.N."/>
            <person name="Quandt A."/>
        </authorList>
    </citation>
    <scope>NUCLEOTIDE SEQUENCE</scope>
    <source>
        <strain evidence="3">CAQ_001_2017</strain>
    </source>
</reference>
<feature type="coiled-coil region" evidence="1">
    <location>
        <begin position="274"/>
        <end position="516"/>
    </location>
</feature>
<feature type="compositionally biased region" description="Basic and acidic residues" evidence="2">
    <location>
        <begin position="90"/>
        <end position="104"/>
    </location>
</feature>
<evidence type="ECO:0000256" key="2">
    <source>
        <dbReference type="SAM" id="MobiDB-lite"/>
    </source>
</evidence>
<protein>
    <submittedName>
        <fullName evidence="3">Uncharacterized protein</fullName>
    </submittedName>
</protein>
<comment type="caution">
    <text evidence="3">The sequence shown here is derived from an EMBL/GenBank/DDBJ whole genome shotgun (WGS) entry which is preliminary data.</text>
</comment>
<evidence type="ECO:0000256" key="1">
    <source>
        <dbReference type="SAM" id="Coils"/>
    </source>
</evidence>
<feature type="region of interest" description="Disordered" evidence="2">
    <location>
        <begin position="1"/>
        <end position="114"/>
    </location>
</feature>
<feature type="compositionally biased region" description="Basic and acidic residues" evidence="2">
    <location>
        <begin position="1"/>
        <end position="27"/>
    </location>
</feature>
<proteinExistence type="predicted"/>
<keyword evidence="4" id="KW-1185">Reference proteome</keyword>
<feature type="compositionally biased region" description="Polar residues" evidence="2">
    <location>
        <begin position="185"/>
        <end position="194"/>
    </location>
</feature>
<evidence type="ECO:0000313" key="3">
    <source>
        <dbReference type="EMBL" id="KAH0556730.1"/>
    </source>
</evidence>
<dbReference type="AlphaFoldDB" id="A0A9P8L937"/>
<feature type="compositionally biased region" description="Basic and acidic residues" evidence="2">
    <location>
        <begin position="55"/>
        <end position="69"/>
    </location>
</feature>
<feature type="compositionally biased region" description="Basic residues" evidence="2">
    <location>
        <begin position="70"/>
        <end position="85"/>
    </location>
</feature>
<feature type="compositionally biased region" description="Basic and acidic residues" evidence="2">
    <location>
        <begin position="156"/>
        <end position="184"/>
    </location>
</feature>
<organism evidence="3 4">
    <name type="scientific">Trichoglossum hirsutum</name>
    <dbReference type="NCBI Taxonomy" id="265104"/>
    <lineage>
        <taxon>Eukaryota</taxon>
        <taxon>Fungi</taxon>
        <taxon>Dikarya</taxon>
        <taxon>Ascomycota</taxon>
        <taxon>Pezizomycotina</taxon>
        <taxon>Geoglossomycetes</taxon>
        <taxon>Geoglossales</taxon>
        <taxon>Geoglossaceae</taxon>
        <taxon>Trichoglossum</taxon>
    </lineage>
</organism>
<dbReference type="EMBL" id="JAGHQM010001032">
    <property type="protein sequence ID" value="KAH0556730.1"/>
    <property type="molecule type" value="Genomic_DNA"/>
</dbReference>
<evidence type="ECO:0000313" key="4">
    <source>
        <dbReference type="Proteomes" id="UP000750711"/>
    </source>
</evidence>
<name>A0A9P8L937_9PEZI</name>
<keyword evidence="1" id="KW-0175">Coiled coil</keyword>